<dbReference type="EMBL" id="CP001047">
    <property type="protein sequence ID" value="ACF07494.1"/>
    <property type="molecule type" value="Genomic_DNA"/>
</dbReference>
<dbReference type="HOGENOM" id="CLU_017496_1_0_14"/>
<evidence type="ECO:0000259" key="1">
    <source>
        <dbReference type="PROSITE" id="PS51480"/>
    </source>
</evidence>
<evidence type="ECO:0000313" key="2">
    <source>
        <dbReference type="EMBL" id="ACF07494.1"/>
    </source>
</evidence>
<dbReference type="KEGG" id="mat:MARTH_orf741"/>
<name>B3PN92_META1</name>
<dbReference type="NCBIfam" id="TIGR03599">
    <property type="entry name" value="YloV"/>
    <property type="match status" value="1"/>
</dbReference>
<dbReference type="Proteomes" id="UP000008812">
    <property type="component" value="Chromosome"/>
</dbReference>
<dbReference type="SMART" id="SM01120">
    <property type="entry name" value="Dak2"/>
    <property type="match status" value="1"/>
</dbReference>
<dbReference type="PANTHER" id="PTHR33434:SF4">
    <property type="entry name" value="PHOSPHATASE PROTEIN"/>
    <property type="match status" value="1"/>
</dbReference>
<dbReference type="Gene3D" id="1.25.40.340">
    <property type="match status" value="1"/>
</dbReference>
<reference evidence="2 3" key="1">
    <citation type="journal article" date="2008" name="Infect. Immun.">
        <title>Genome of Mycoplasma arthritidis.</title>
        <authorList>
            <person name="Dybvig K."/>
            <person name="Zuhua C."/>
            <person name="Lao P."/>
            <person name="Jordan D.S."/>
            <person name="French C.T."/>
            <person name="Tu A.H."/>
            <person name="Loraine A.E."/>
        </authorList>
    </citation>
    <scope>NUCLEOTIDE SEQUENCE [LARGE SCALE GENOMIC DNA]</scope>
    <source>
        <strain evidence="2 3">158L3-1</strain>
    </source>
</reference>
<dbReference type="eggNOG" id="COG1461">
    <property type="taxonomic scope" value="Bacteria"/>
</dbReference>
<proteinExistence type="predicted"/>
<dbReference type="AlphaFoldDB" id="B3PN92"/>
<dbReference type="GO" id="GO:0006071">
    <property type="term" value="P:glycerol metabolic process"/>
    <property type="evidence" value="ECO:0007669"/>
    <property type="project" value="InterPro"/>
</dbReference>
<dbReference type="PANTHER" id="PTHR33434">
    <property type="entry name" value="DEGV DOMAIN-CONTAINING PROTEIN DR_1986-RELATED"/>
    <property type="match status" value="1"/>
</dbReference>
<dbReference type="InterPro" id="IPR019986">
    <property type="entry name" value="YloV-like"/>
</dbReference>
<dbReference type="GO" id="GO:0004371">
    <property type="term" value="F:glycerone kinase activity"/>
    <property type="evidence" value="ECO:0007669"/>
    <property type="project" value="InterPro"/>
</dbReference>
<gene>
    <name evidence="2" type="ordered locus">MARTH_orf741</name>
</gene>
<dbReference type="InterPro" id="IPR004007">
    <property type="entry name" value="DhaL_dom"/>
</dbReference>
<dbReference type="RefSeq" id="WP_012498451.1">
    <property type="nucleotide sequence ID" value="NC_011025.1"/>
</dbReference>
<feature type="domain" description="DhaL" evidence="1">
    <location>
        <begin position="7"/>
        <end position="199"/>
    </location>
</feature>
<protein>
    <submittedName>
        <fullName evidence="2">Predicted kinase, related to dihydroxyacetone kinase</fullName>
    </submittedName>
</protein>
<dbReference type="STRING" id="243272.MARTH_orf741"/>
<dbReference type="InterPro" id="IPR033470">
    <property type="entry name" value="FakA-like_C"/>
</dbReference>
<accession>B3PN92</accession>
<dbReference type="Pfam" id="PF02734">
    <property type="entry name" value="Dak2"/>
    <property type="match status" value="1"/>
</dbReference>
<dbReference type="Pfam" id="PF13684">
    <property type="entry name" value="FakA-like_C"/>
    <property type="match status" value="1"/>
</dbReference>
<dbReference type="InterPro" id="IPR036117">
    <property type="entry name" value="DhaL_dom_sf"/>
</dbReference>
<evidence type="ECO:0000313" key="3">
    <source>
        <dbReference type="Proteomes" id="UP000008812"/>
    </source>
</evidence>
<dbReference type="PROSITE" id="PS51480">
    <property type="entry name" value="DHAL"/>
    <property type="match status" value="1"/>
</dbReference>
<dbReference type="InterPro" id="IPR048394">
    <property type="entry name" value="FakA-like_M"/>
</dbReference>
<organism evidence="2 3">
    <name type="scientific">Metamycoplasma arthritidis (strain 158L3-1)</name>
    <name type="common">Mycoplasma arthritidis</name>
    <dbReference type="NCBI Taxonomy" id="243272"/>
    <lineage>
        <taxon>Bacteria</taxon>
        <taxon>Bacillati</taxon>
        <taxon>Mycoplasmatota</taxon>
        <taxon>Mycoplasmoidales</taxon>
        <taxon>Metamycoplasmataceae</taxon>
        <taxon>Metamycoplasma</taxon>
    </lineage>
</organism>
<keyword evidence="2" id="KW-0418">Kinase</keyword>
<dbReference type="Pfam" id="PF21645">
    <property type="entry name" value="FakA-like_M"/>
    <property type="match status" value="1"/>
</dbReference>
<keyword evidence="2" id="KW-0808">Transferase</keyword>
<sequence>MNKINGMHWKNALISAANNIKNKKDAINALNVFPVPDGDTGSNMASTIIAARDAILNLNEKNLEAVGKVVSQSMLMNARGNSGVILSQIFKGFANAFKNKTEISVFDMVNAFEEASKAAYRAVLKPVEGTILTVIREIAEGLKETVVVESTFEDIFNLALEYARKSCDNTPNLLAILKEVGVTDSGGEGLYAIIEGMSLFFQNKAVIETKTSSESIGTFISDSEVFNGEFGYCTEFILELKNYRKFDKESLVKRLEKIGNSMVVVQDEEILKVHIHAKKPGDVLNAVNSLGQFLKIKIDNMTVQASSSKEVASKLASPDATTPKKTYSKKCALISCNVGQGIIELVKQNGVSYVIEGGQTNNPSTQDIVKAADAVDSKTVFILTNNSNIILSAQQASTIVTDKKIITIPTKSQAQCLSVAMNFNEDASEEENLETMKEAMKNVKYGEIAPSVKNTKLNGIKIKEGDFMVMANNEITATAKTSMDAAINLLHTLVDEDSQIVTIFYGQDVSESDSKILQNYIEVNFDVEIEIYSGGQSIYPYFIAVE</sequence>
<dbReference type="SUPFAM" id="SSF101473">
    <property type="entry name" value="DhaL-like"/>
    <property type="match status" value="1"/>
</dbReference>
<dbReference type="InterPro" id="IPR050270">
    <property type="entry name" value="DegV_domain_contain"/>
</dbReference>
<keyword evidence="3" id="KW-1185">Reference proteome</keyword>
<dbReference type="SMART" id="SM01121">
    <property type="entry name" value="Dak1_2"/>
    <property type="match status" value="1"/>
</dbReference>